<geneLocation type="plasmid" evidence="9">
    <name>ppan2</name>
</geneLocation>
<geneLocation type="plasmid" evidence="6 10">
    <name>unnamed1</name>
</geneLocation>
<feature type="transmembrane region" description="Helical" evidence="2">
    <location>
        <begin position="12"/>
        <end position="30"/>
    </location>
</feature>
<feature type="domain" description="Inner membrane protein YgaP-like transmembrane" evidence="3">
    <location>
        <begin position="1"/>
        <end position="62"/>
    </location>
</feature>
<evidence type="ECO:0000313" key="7">
    <source>
        <dbReference type="EMBL" id="RKS43138.1"/>
    </source>
</evidence>
<dbReference type="EMBL" id="CP058691">
    <property type="protein sequence ID" value="QLH16588.1"/>
    <property type="molecule type" value="Genomic_DNA"/>
</dbReference>
<keyword evidence="2" id="KW-1133">Transmembrane helix</keyword>
<feature type="transmembrane region" description="Helical" evidence="2">
    <location>
        <begin position="36"/>
        <end position="58"/>
    </location>
</feature>
<feature type="compositionally biased region" description="Basic and acidic residues" evidence="1">
    <location>
        <begin position="68"/>
        <end position="91"/>
    </location>
</feature>
<evidence type="ECO:0000313" key="6">
    <source>
        <dbReference type="EMBL" id="QLH16588.1"/>
    </source>
</evidence>
<dbReference type="InterPro" id="IPR021309">
    <property type="entry name" value="YgaP-like_TM"/>
</dbReference>
<gene>
    <name evidence="7" type="ORF">BDE18_4085</name>
    <name evidence="4" type="ORF">ESD82_08655</name>
    <name evidence="5" type="ORF">HYQ43_02245</name>
    <name evidence="6" type="ORF">HYQ43_20355</name>
</gene>
<evidence type="ECO:0000313" key="4">
    <source>
        <dbReference type="EMBL" id="QFG36282.1"/>
    </source>
</evidence>
<feature type="region of interest" description="Disordered" evidence="1">
    <location>
        <begin position="61"/>
        <end position="91"/>
    </location>
</feature>
<protein>
    <submittedName>
        <fullName evidence="6">DUF2892 domain-containing protein</fullName>
    </submittedName>
</protein>
<dbReference type="EMBL" id="RBLI01000003">
    <property type="protein sequence ID" value="RKS43138.1"/>
    <property type="molecule type" value="Genomic_DNA"/>
</dbReference>
<evidence type="ECO:0000256" key="1">
    <source>
        <dbReference type="SAM" id="MobiDB-lite"/>
    </source>
</evidence>
<evidence type="ECO:0000256" key="2">
    <source>
        <dbReference type="SAM" id="Phobius"/>
    </source>
</evidence>
<reference evidence="6 10" key="3">
    <citation type="submission" date="2020-07" db="EMBL/GenBank/DDBJ databases">
        <title>The complete genome of Paracoccus pantotrophus ACCC 10489.</title>
        <authorList>
            <person name="Si Y."/>
        </authorList>
    </citation>
    <scope>NUCLEOTIDE SEQUENCE [LARGE SCALE GENOMIC DNA]</scope>
    <source>
        <strain evidence="10">ACCC 10489</strain>
        <strain evidence="6 10">ACCC10489</strain>
        <plasmid evidence="6 10">unnamed1</plasmid>
    </source>
</reference>
<keyword evidence="2" id="KW-0812">Transmembrane</keyword>
<sequence>MRINIGTAERALRLVLGIGLVLLALLAGLSPAWSGAAALAGLVLLATAALRFCPVWALPGITRGLEGGGREAGDRGNGDRQDGDHQDGGGA</sequence>
<proteinExistence type="predicted"/>
<name>A0A1I5MW79_PARPN</name>
<keyword evidence="6" id="KW-0614">Plasmid</keyword>
<evidence type="ECO:0000313" key="9">
    <source>
        <dbReference type="Proteomes" id="UP000326453"/>
    </source>
</evidence>
<reference evidence="7 8" key="1">
    <citation type="submission" date="2018-10" db="EMBL/GenBank/DDBJ databases">
        <title>Genomic Encyclopedia of Archaeal and Bacterial Type Strains, Phase II (KMG-II): from individual species to whole genera.</title>
        <authorList>
            <person name="Goeker M."/>
        </authorList>
    </citation>
    <scope>NUCLEOTIDE SEQUENCE [LARGE SCALE GENOMIC DNA]</scope>
    <source>
        <strain evidence="8">ATCC 35512 / DSM 2944 / CIP 106514 / LMD 82.5 / NBRC 102493 / NCCB 82005 / GB17</strain>
        <strain evidence="7">DSM 2944</strain>
    </source>
</reference>
<evidence type="ECO:0000313" key="5">
    <source>
        <dbReference type="EMBL" id="QLH13144.1"/>
    </source>
</evidence>
<dbReference type="Proteomes" id="UP000509322">
    <property type="component" value="Chromosome 1"/>
</dbReference>
<evidence type="ECO:0000313" key="8">
    <source>
        <dbReference type="Proteomes" id="UP000273626"/>
    </source>
</evidence>
<keyword evidence="8" id="KW-1185">Reference proteome</keyword>
<dbReference type="GeneID" id="51370633"/>
<evidence type="ECO:0000259" key="3">
    <source>
        <dbReference type="Pfam" id="PF11127"/>
    </source>
</evidence>
<dbReference type="KEGG" id="ppan:ESD82_08655"/>
<evidence type="ECO:0000313" key="10">
    <source>
        <dbReference type="Proteomes" id="UP000509322"/>
    </source>
</evidence>
<dbReference type="Proteomes" id="UP000273626">
    <property type="component" value="Unassembled WGS sequence"/>
</dbReference>
<keyword evidence="2" id="KW-0472">Membrane</keyword>
<dbReference type="EMBL" id="CP058689">
    <property type="protein sequence ID" value="QLH13144.1"/>
    <property type="molecule type" value="Genomic_DNA"/>
</dbReference>
<dbReference type="EMBL" id="CP044425">
    <property type="protein sequence ID" value="QFG36282.1"/>
    <property type="molecule type" value="Genomic_DNA"/>
</dbReference>
<dbReference type="Proteomes" id="UP000326453">
    <property type="component" value="Plasmid pPAN2"/>
</dbReference>
<accession>A0A1I5MW79</accession>
<dbReference type="Pfam" id="PF11127">
    <property type="entry name" value="YgaP-like_TM"/>
    <property type="match status" value="1"/>
</dbReference>
<geneLocation type="plasmid" evidence="4">
    <name>pPAN2</name>
</geneLocation>
<organism evidence="6 10">
    <name type="scientific">Paracoccus pantotrophus</name>
    <name type="common">Thiosphaera pantotropha</name>
    <dbReference type="NCBI Taxonomy" id="82367"/>
    <lineage>
        <taxon>Bacteria</taxon>
        <taxon>Pseudomonadati</taxon>
        <taxon>Pseudomonadota</taxon>
        <taxon>Alphaproteobacteria</taxon>
        <taxon>Rhodobacterales</taxon>
        <taxon>Paracoccaceae</taxon>
        <taxon>Paracoccus</taxon>
    </lineage>
</organism>
<dbReference type="RefSeq" id="WP_024845606.1">
    <property type="nucleotide sequence ID" value="NZ_CP044425.1"/>
</dbReference>
<dbReference type="Proteomes" id="UP000509322">
    <property type="component" value="Plasmid unnamed1"/>
</dbReference>
<dbReference type="AlphaFoldDB" id="A0A1I5MW79"/>
<reference evidence="4 9" key="2">
    <citation type="submission" date="2019-01" db="EMBL/GenBank/DDBJ databases">
        <title>Complete Genome Sequence and Annotation of the Paracoccus pantotrophus type strain DSM 2944.</title>
        <authorList>
            <person name="Bockwoldt J.A."/>
            <person name="Zimmermann M."/>
            <person name="Tiso T."/>
            <person name="Blank L.M."/>
        </authorList>
    </citation>
    <scope>NUCLEOTIDE SEQUENCE [LARGE SCALE GENOMIC DNA]</scope>
    <source>
        <strain evidence="4 9">DSM 2944</strain>
        <plasmid evidence="4">pPAN2</plasmid>
        <plasmid evidence="9">ppan2</plasmid>
    </source>
</reference>